<dbReference type="OrthoDB" id="9784483at2"/>
<dbReference type="EC" id="1.18.1.2" evidence="3"/>
<dbReference type="PROSITE" id="PS51384">
    <property type="entry name" value="FAD_FR"/>
    <property type="match status" value="1"/>
</dbReference>
<evidence type="ECO:0000313" key="11">
    <source>
        <dbReference type="EMBL" id="ABM03469.1"/>
    </source>
</evidence>
<dbReference type="PANTHER" id="PTHR47878">
    <property type="entry name" value="OXIDOREDUCTASE FAD/NAD(P)-BINDING DOMAIN PROTEIN"/>
    <property type="match status" value="1"/>
</dbReference>
<dbReference type="KEGG" id="pin:Ping_1677"/>
<dbReference type="SUPFAM" id="SSF52343">
    <property type="entry name" value="Ferredoxin reductase-like, C-terminal NADP-linked domain"/>
    <property type="match status" value="1"/>
</dbReference>
<dbReference type="HOGENOM" id="CLU_003827_3_0_6"/>
<evidence type="ECO:0000256" key="2">
    <source>
        <dbReference type="ARBA" id="ARBA00008312"/>
    </source>
</evidence>
<evidence type="ECO:0000256" key="8">
    <source>
        <dbReference type="ARBA" id="ARBA00023002"/>
    </source>
</evidence>
<dbReference type="GO" id="GO:0004324">
    <property type="term" value="F:ferredoxin-NADP+ reductase activity"/>
    <property type="evidence" value="ECO:0007669"/>
    <property type="project" value="UniProtKB-EC"/>
</dbReference>
<dbReference type="AlphaFoldDB" id="A1SVF4"/>
<dbReference type="STRING" id="357804.Ping_1677"/>
<dbReference type="InterPro" id="IPR033892">
    <property type="entry name" value="FNR_bac"/>
</dbReference>
<reference evidence="11 12" key="1">
    <citation type="submission" date="2007-01" db="EMBL/GenBank/DDBJ databases">
        <title>Complete sequence of Psychromonas ingrahamii 37.</title>
        <authorList>
            <consortium name="US DOE Joint Genome Institute"/>
            <person name="Copeland A."/>
            <person name="Lucas S."/>
            <person name="Lapidus A."/>
            <person name="Barry K."/>
            <person name="Detter J.C."/>
            <person name="Glavina del Rio T."/>
            <person name="Hammon N."/>
            <person name="Israni S."/>
            <person name="Dalin E."/>
            <person name="Tice H."/>
            <person name="Pitluck S."/>
            <person name="Thompson L.S."/>
            <person name="Brettin T."/>
            <person name="Bruce D."/>
            <person name="Han C."/>
            <person name="Tapia R."/>
            <person name="Schmutz J."/>
            <person name="Larimer F."/>
            <person name="Land M."/>
            <person name="Hauser L."/>
            <person name="Kyrpides N."/>
            <person name="Ivanova N."/>
            <person name="Staley J."/>
            <person name="Richardson P."/>
        </authorList>
    </citation>
    <scope>NUCLEOTIDE SEQUENCE [LARGE SCALE GENOMIC DNA]</scope>
    <source>
        <strain evidence="11 12">37</strain>
    </source>
</reference>
<dbReference type="CDD" id="cd06195">
    <property type="entry name" value="FNR1"/>
    <property type="match status" value="1"/>
</dbReference>
<evidence type="ECO:0000256" key="5">
    <source>
        <dbReference type="ARBA" id="ARBA00022741"/>
    </source>
</evidence>
<dbReference type="PANTHER" id="PTHR47878:SF1">
    <property type="entry name" value="FLAVODOXIN_FERREDOXIN--NADP REDUCTASE"/>
    <property type="match status" value="1"/>
</dbReference>
<evidence type="ECO:0000259" key="10">
    <source>
        <dbReference type="PROSITE" id="PS51384"/>
    </source>
</evidence>
<organism evidence="11 12">
    <name type="scientific">Psychromonas ingrahamii (strain DSM 17664 / CCUG 51855 / 37)</name>
    <dbReference type="NCBI Taxonomy" id="357804"/>
    <lineage>
        <taxon>Bacteria</taxon>
        <taxon>Pseudomonadati</taxon>
        <taxon>Pseudomonadota</taxon>
        <taxon>Gammaproteobacteria</taxon>
        <taxon>Alteromonadales</taxon>
        <taxon>Psychromonadaceae</taxon>
        <taxon>Psychromonas</taxon>
    </lineage>
</organism>
<dbReference type="EMBL" id="CP000510">
    <property type="protein sequence ID" value="ABM03469.1"/>
    <property type="molecule type" value="Genomic_DNA"/>
</dbReference>
<keyword evidence="8 11" id="KW-0560">Oxidoreductase</keyword>
<dbReference type="Gene3D" id="3.40.50.80">
    <property type="entry name" value="Nucleotide-binding domain of ferredoxin-NADP reductase (FNR) module"/>
    <property type="match status" value="1"/>
</dbReference>
<dbReference type="RefSeq" id="WP_011770029.1">
    <property type="nucleotide sequence ID" value="NC_008709.1"/>
</dbReference>
<keyword evidence="4" id="KW-0285">Flavoprotein</keyword>
<keyword evidence="5" id="KW-0547">Nucleotide-binding</keyword>
<dbReference type="InterPro" id="IPR017927">
    <property type="entry name" value="FAD-bd_FR_type"/>
</dbReference>
<keyword evidence="12" id="KW-1185">Reference proteome</keyword>
<dbReference type="InterPro" id="IPR001433">
    <property type="entry name" value="OxRdtase_FAD/NAD-bd"/>
</dbReference>
<dbReference type="GO" id="GO:0034599">
    <property type="term" value="P:cellular response to oxidative stress"/>
    <property type="evidence" value="ECO:0007669"/>
    <property type="project" value="TreeGrafter"/>
</dbReference>
<dbReference type="GO" id="GO:0000166">
    <property type="term" value="F:nucleotide binding"/>
    <property type="evidence" value="ECO:0007669"/>
    <property type="project" value="UniProtKB-KW"/>
</dbReference>
<keyword evidence="6" id="KW-0274">FAD</keyword>
<dbReference type="Pfam" id="PF00175">
    <property type="entry name" value="NAD_binding_1"/>
    <property type="match status" value="1"/>
</dbReference>
<dbReference type="InterPro" id="IPR051930">
    <property type="entry name" value="FNR_type-1"/>
</dbReference>
<evidence type="ECO:0000256" key="4">
    <source>
        <dbReference type="ARBA" id="ARBA00022630"/>
    </source>
</evidence>
<dbReference type="InterPro" id="IPR039261">
    <property type="entry name" value="FNR_nucleotide-bd"/>
</dbReference>
<proteinExistence type="inferred from homology"/>
<comment type="similarity">
    <text evidence="2">Belongs to the ferredoxin--NADP reductase type 1 family.</text>
</comment>
<protein>
    <recommendedName>
        <fullName evidence="3">ferredoxin--NADP(+) reductase</fullName>
        <ecNumber evidence="3">1.18.1.2</ecNumber>
    </recommendedName>
</protein>
<sequence>MLEVPHGFVKGTVTDRIDWTENEFSLMINAPVDPYFSGQFTKLALPDADGEWVRRAYSLVNYPHHKAGYEQMEFLFITADEGELSPRLQQLTAGDPVYVSKKSSGFMTLAEIPDNMTNLWLLSTGSAIGPFLSILDELETASRFEEIVLVHAVRTEAELVYQSKIAQMVERYQGKLRYIPIVSREESKGLLQGRIPDLLLSGVLAETAQVALNKESSFFYICGNPNMVKDTSAALNTLGYIKNLKRKAGNFSSENYW</sequence>
<comment type="cofactor">
    <cofactor evidence="1">
        <name>FAD</name>
        <dbReference type="ChEBI" id="CHEBI:57692"/>
    </cofactor>
</comment>
<dbReference type="SUPFAM" id="SSF63380">
    <property type="entry name" value="Riboflavin synthase domain-like"/>
    <property type="match status" value="1"/>
</dbReference>
<dbReference type="GO" id="GO:0042167">
    <property type="term" value="P:heme catabolic process"/>
    <property type="evidence" value="ECO:0007669"/>
    <property type="project" value="TreeGrafter"/>
</dbReference>
<evidence type="ECO:0000256" key="6">
    <source>
        <dbReference type="ARBA" id="ARBA00022827"/>
    </source>
</evidence>
<name>A1SVF4_PSYIN</name>
<dbReference type="Proteomes" id="UP000000639">
    <property type="component" value="Chromosome"/>
</dbReference>
<dbReference type="InterPro" id="IPR017938">
    <property type="entry name" value="Riboflavin_synthase-like_b-brl"/>
</dbReference>
<evidence type="ECO:0000256" key="3">
    <source>
        <dbReference type="ARBA" id="ARBA00013223"/>
    </source>
</evidence>
<gene>
    <name evidence="11" type="ordered locus">Ping_1677</name>
</gene>
<dbReference type="Gene3D" id="2.40.30.10">
    <property type="entry name" value="Translation factors"/>
    <property type="match status" value="1"/>
</dbReference>
<evidence type="ECO:0000256" key="7">
    <source>
        <dbReference type="ARBA" id="ARBA00022857"/>
    </source>
</evidence>
<dbReference type="eggNOG" id="COG1018">
    <property type="taxonomic scope" value="Bacteria"/>
</dbReference>
<evidence type="ECO:0000256" key="9">
    <source>
        <dbReference type="ARBA" id="ARBA00047776"/>
    </source>
</evidence>
<evidence type="ECO:0000313" key="12">
    <source>
        <dbReference type="Proteomes" id="UP000000639"/>
    </source>
</evidence>
<keyword evidence="7" id="KW-0521">NADP</keyword>
<comment type="catalytic activity">
    <reaction evidence="9">
        <text>2 reduced [2Fe-2S]-[ferredoxin] + NADP(+) + H(+) = 2 oxidized [2Fe-2S]-[ferredoxin] + NADPH</text>
        <dbReference type="Rhea" id="RHEA:20125"/>
        <dbReference type="Rhea" id="RHEA-COMP:10000"/>
        <dbReference type="Rhea" id="RHEA-COMP:10001"/>
        <dbReference type="ChEBI" id="CHEBI:15378"/>
        <dbReference type="ChEBI" id="CHEBI:33737"/>
        <dbReference type="ChEBI" id="CHEBI:33738"/>
        <dbReference type="ChEBI" id="CHEBI:57783"/>
        <dbReference type="ChEBI" id="CHEBI:58349"/>
        <dbReference type="EC" id="1.18.1.2"/>
    </reaction>
</comment>
<accession>A1SVF4</accession>
<feature type="domain" description="FAD-binding FR-type" evidence="10">
    <location>
        <begin position="6"/>
        <end position="110"/>
    </location>
</feature>
<evidence type="ECO:0000256" key="1">
    <source>
        <dbReference type="ARBA" id="ARBA00001974"/>
    </source>
</evidence>